<evidence type="ECO:0000313" key="2">
    <source>
        <dbReference type="Proteomes" id="UP001152798"/>
    </source>
</evidence>
<evidence type="ECO:0000313" key="1">
    <source>
        <dbReference type="EMBL" id="CAH1405514.1"/>
    </source>
</evidence>
<dbReference type="AlphaFoldDB" id="A0A9P0HPJ7"/>
<sequence length="136" mass="16128">MMKKSQINDKMNKLTRDGGAIKDEHNATEIADLIYNRMVKDIKSRIKKILSMGIELGDVSNKTKLVKGRRGGDERKYRGHSRHRVKRHIIRHRCIRAKCPRCHTSWKLSNCVRKKLYREPLRRHRCGKKVLREETK</sequence>
<dbReference type="EMBL" id="OV725082">
    <property type="protein sequence ID" value="CAH1405514.1"/>
    <property type="molecule type" value="Genomic_DNA"/>
</dbReference>
<dbReference type="Proteomes" id="UP001152798">
    <property type="component" value="Chromosome 6"/>
</dbReference>
<reference evidence="1" key="1">
    <citation type="submission" date="2022-01" db="EMBL/GenBank/DDBJ databases">
        <authorList>
            <person name="King R."/>
        </authorList>
    </citation>
    <scope>NUCLEOTIDE SEQUENCE</scope>
</reference>
<keyword evidence="2" id="KW-1185">Reference proteome</keyword>
<name>A0A9P0HPJ7_NEZVI</name>
<accession>A0A9P0HPJ7</accession>
<organism evidence="1 2">
    <name type="scientific">Nezara viridula</name>
    <name type="common">Southern green stink bug</name>
    <name type="synonym">Cimex viridulus</name>
    <dbReference type="NCBI Taxonomy" id="85310"/>
    <lineage>
        <taxon>Eukaryota</taxon>
        <taxon>Metazoa</taxon>
        <taxon>Ecdysozoa</taxon>
        <taxon>Arthropoda</taxon>
        <taxon>Hexapoda</taxon>
        <taxon>Insecta</taxon>
        <taxon>Pterygota</taxon>
        <taxon>Neoptera</taxon>
        <taxon>Paraneoptera</taxon>
        <taxon>Hemiptera</taxon>
        <taxon>Heteroptera</taxon>
        <taxon>Panheteroptera</taxon>
        <taxon>Pentatomomorpha</taxon>
        <taxon>Pentatomoidea</taxon>
        <taxon>Pentatomidae</taxon>
        <taxon>Pentatominae</taxon>
        <taxon>Nezara</taxon>
    </lineage>
</organism>
<proteinExistence type="predicted"/>
<protein>
    <submittedName>
        <fullName evidence="1">Uncharacterized protein</fullName>
    </submittedName>
</protein>
<gene>
    <name evidence="1" type="ORF">NEZAVI_LOCUS13712</name>
</gene>